<dbReference type="SUPFAM" id="SSF56059">
    <property type="entry name" value="Glutathione synthetase ATP-binding domain-like"/>
    <property type="match status" value="1"/>
</dbReference>
<dbReference type="InterPro" id="IPR005479">
    <property type="entry name" value="CPAse_ATP-bd"/>
</dbReference>
<dbReference type="OrthoDB" id="9807469at2"/>
<keyword evidence="13" id="KW-0275">Fatty acid biosynthesis</keyword>
<dbReference type="InterPro" id="IPR011054">
    <property type="entry name" value="Rudment_hybrid_motif"/>
</dbReference>
<evidence type="ECO:0000313" key="16">
    <source>
        <dbReference type="EMBL" id="REE01013.1"/>
    </source>
</evidence>
<keyword evidence="5 13" id="KW-0436">Ligase</keyword>
<dbReference type="Pfam" id="PF02785">
    <property type="entry name" value="Biotin_carb_C"/>
    <property type="match status" value="1"/>
</dbReference>
<dbReference type="SUPFAM" id="SSF51246">
    <property type="entry name" value="Rudiment single hybrid motif"/>
    <property type="match status" value="1"/>
</dbReference>
<dbReference type="EC" id="6.3.4.14" evidence="4 13"/>
<dbReference type="InterPro" id="IPR005482">
    <property type="entry name" value="Biotin_COase_C"/>
</dbReference>
<evidence type="ECO:0000256" key="1">
    <source>
        <dbReference type="ARBA" id="ARBA00003761"/>
    </source>
</evidence>
<dbReference type="GO" id="GO:2001295">
    <property type="term" value="P:malonyl-CoA biosynthetic process"/>
    <property type="evidence" value="ECO:0007669"/>
    <property type="project" value="UniProtKB-UniPathway"/>
</dbReference>
<dbReference type="InterPro" id="IPR005481">
    <property type="entry name" value="BC-like_N"/>
</dbReference>
<evidence type="ECO:0000256" key="3">
    <source>
        <dbReference type="ARBA" id="ARBA00011750"/>
    </source>
</evidence>
<comment type="subunit">
    <text evidence="3 13">Acetyl-CoA carboxylase is a heterohexamer of biotin carboxyl carrier protein, biotin carboxylase and the two subunits of carboxyl transferase in a 2:2 complex.</text>
</comment>
<dbReference type="SMART" id="SM00878">
    <property type="entry name" value="Biotin_carb_C"/>
    <property type="match status" value="1"/>
</dbReference>
<comment type="pathway">
    <text evidence="2 13">Lipid metabolism; malonyl-CoA biosynthesis; malonyl-CoA from acetyl-CoA: step 1/1.</text>
</comment>
<feature type="domain" description="Biotin carboxylation" evidence="15">
    <location>
        <begin position="1"/>
        <end position="444"/>
    </location>
</feature>
<dbReference type="PROSITE" id="PS50975">
    <property type="entry name" value="ATP_GRASP"/>
    <property type="match status" value="1"/>
</dbReference>
<keyword evidence="17" id="KW-1185">Reference proteome</keyword>
<dbReference type="AlphaFoldDB" id="A0A3D9L4R8"/>
<reference evidence="16 17" key="1">
    <citation type="submission" date="2018-07" db="EMBL/GenBank/DDBJ databases">
        <title>Genomic Encyclopedia of Type Strains, Phase IV (KMG-IV): sequencing the most valuable type-strain genomes for metagenomic binning, comparative biology and taxonomic classification.</title>
        <authorList>
            <person name="Goeker M."/>
        </authorList>
    </citation>
    <scope>NUCLEOTIDE SEQUENCE [LARGE SCALE GENOMIC DNA]</scope>
    <source>
        <strain evidence="16 17">DSM 4134</strain>
    </source>
</reference>
<dbReference type="InterPro" id="IPR016185">
    <property type="entry name" value="PreATP-grasp_dom_sf"/>
</dbReference>
<dbReference type="GO" id="GO:0005524">
    <property type="term" value="F:ATP binding"/>
    <property type="evidence" value="ECO:0007669"/>
    <property type="project" value="UniProtKB-UniRule"/>
</dbReference>
<sequence>MFNKILIANRGEIALRIIRTCKEMGIKTVAVYSAADRDSLHVRFADEAVCIGPAASKDSYLKIPQIISAAEITNADAIHPGYGFLAENAEFSRVCTEYGIKFIGASADMINAMGDKATAKATMKEAGVPTIPGSEGLLSSIEEGMAIAEEAGYPIMLKATAGGGGKGMRLVKDKSEFKKAWDDARQEAGAAFGNDGLYLEKFVEEPRHVEIQIIGDSRGKACHLSERDCSIQRRHQKLVEETPSPIVSQELREKMGQAAIKGAEAIKYEGAGTVEFLVDKHGDFYFMEMNTRIQVEHPITEEVTDFDLIKEQIKVAAGVEISGRNYYPQLHSIECRINAEDPANDFRPSPGKITNLHLPGGHGVRVDSHVYAGYVIPPFYDSMIAKLIVTGQTREEAIVRMKRALQEMVIEGIKTTIPFHIKLMDDPSFKSGNFTTKFLDTFDFSDL</sequence>
<evidence type="ECO:0000256" key="13">
    <source>
        <dbReference type="RuleBase" id="RU365063"/>
    </source>
</evidence>
<evidence type="ECO:0000256" key="6">
    <source>
        <dbReference type="ARBA" id="ARBA00022723"/>
    </source>
</evidence>
<evidence type="ECO:0000256" key="5">
    <source>
        <dbReference type="ARBA" id="ARBA00022598"/>
    </source>
</evidence>
<dbReference type="RefSeq" id="WP_115867108.1">
    <property type="nucleotide sequence ID" value="NZ_QREG01000004.1"/>
</dbReference>
<keyword evidence="13" id="KW-0276">Fatty acid metabolism</keyword>
<dbReference type="EMBL" id="QREG01000004">
    <property type="protein sequence ID" value="REE01013.1"/>
    <property type="molecule type" value="Genomic_DNA"/>
</dbReference>
<dbReference type="Pfam" id="PF00289">
    <property type="entry name" value="Biotin_carb_N"/>
    <property type="match status" value="1"/>
</dbReference>
<comment type="function">
    <text evidence="1 13">This protein is a component of the acetyl coenzyme A carboxylase complex; first, biotin carboxylase catalyzes the carboxylation of the carrier protein and then the transcarboxylase transfers the carboxyl group to form malonyl-CoA.</text>
</comment>
<name>A0A3D9L4R8_MARFU</name>
<feature type="domain" description="ATP-grasp" evidence="14">
    <location>
        <begin position="120"/>
        <end position="317"/>
    </location>
</feature>
<dbReference type="InterPro" id="IPR051602">
    <property type="entry name" value="ACC_Biotin_Carboxylase"/>
</dbReference>
<evidence type="ECO:0000313" key="17">
    <source>
        <dbReference type="Proteomes" id="UP000256779"/>
    </source>
</evidence>
<evidence type="ECO:0000256" key="2">
    <source>
        <dbReference type="ARBA" id="ARBA00004956"/>
    </source>
</evidence>
<dbReference type="FunFam" id="3.30.1490.20:FF:000018">
    <property type="entry name" value="Biotin carboxylase"/>
    <property type="match status" value="1"/>
</dbReference>
<dbReference type="Pfam" id="PF02786">
    <property type="entry name" value="CPSase_L_D2"/>
    <property type="match status" value="1"/>
</dbReference>
<evidence type="ECO:0000259" key="15">
    <source>
        <dbReference type="PROSITE" id="PS50979"/>
    </source>
</evidence>
<evidence type="ECO:0000256" key="11">
    <source>
        <dbReference type="ARBA" id="ARBA00048600"/>
    </source>
</evidence>
<dbReference type="SUPFAM" id="SSF52440">
    <property type="entry name" value="PreATP-grasp domain"/>
    <property type="match status" value="1"/>
</dbReference>
<protein>
    <recommendedName>
        <fullName evidence="4 13">Biotin carboxylase</fullName>
        <ecNumber evidence="4 13">6.3.4.14</ecNumber>
    </recommendedName>
    <alternativeName>
        <fullName evidence="13">Acetyl-coenzyme A carboxylase biotin carboxylase subunit A</fullName>
    </alternativeName>
</protein>
<keyword evidence="9" id="KW-0460">Magnesium</keyword>
<evidence type="ECO:0000256" key="10">
    <source>
        <dbReference type="ARBA" id="ARBA00023267"/>
    </source>
</evidence>
<accession>A0A3D9L4R8</accession>
<dbReference type="GO" id="GO:0006633">
    <property type="term" value="P:fatty acid biosynthetic process"/>
    <property type="evidence" value="ECO:0007669"/>
    <property type="project" value="UniProtKB-KW"/>
</dbReference>
<dbReference type="Proteomes" id="UP000256779">
    <property type="component" value="Unassembled WGS sequence"/>
</dbReference>
<dbReference type="PROSITE" id="PS00866">
    <property type="entry name" value="CPSASE_1"/>
    <property type="match status" value="1"/>
</dbReference>
<dbReference type="PROSITE" id="PS00867">
    <property type="entry name" value="CPSASE_2"/>
    <property type="match status" value="1"/>
</dbReference>
<dbReference type="InterPro" id="IPR004549">
    <property type="entry name" value="Acetyl_CoA_COase_biotin_COase"/>
</dbReference>
<keyword evidence="8 12" id="KW-0067">ATP-binding</keyword>
<keyword evidence="10 13" id="KW-0092">Biotin</keyword>
<evidence type="ECO:0000256" key="12">
    <source>
        <dbReference type="PROSITE-ProRule" id="PRU00409"/>
    </source>
</evidence>
<comment type="caution">
    <text evidence="16">The sequence shown here is derived from an EMBL/GenBank/DDBJ whole genome shotgun (WGS) entry which is preliminary data.</text>
</comment>
<keyword evidence="13" id="KW-0444">Lipid biosynthesis</keyword>
<keyword evidence="6" id="KW-0479">Metal-binding</keyword>
<gene>
    <name evidence="16" type="ORF">C7460_10432</name>
</gene>
<dbReference type="GO" id="GO:0046872">
    <property type="term" value="F:metal ion binding"/>
    <property type="evidence" value="ECO:0007669"/>
    <property type="project" value="UniProtKB-KW"/>
</dbReference>
<keyword evidence="13" id="KW-0443">Lipid metabolism</keyword>
<dbReference type="NCBIfam" id="NF006367">
    <property type="entry name" value="PRK08591.1"/>
    <property type="match status" value="1"/>
</dbReference>
<dbReference type="GO" id="GO:0004075">
    <property type="term" value="F:biotin carboxylase activity"/>
    <property type="evidence" value="ECO:0007669"/>
    <property type="project" value="UniProtKB-EC"/>
</dbReference>
<dbReference type="Gene3D" id="3.30.470.20">
    <property type="entry name" value="ATP-grasp fold, B domain"/>
    <property type="match status" value="1"/>
</dbReference>
<dbReference type="UniPathway" id="UPA00655">
    <property type="reaction ID" value="UER00711"/>
</dbReference>
<proteinExistence type="predicted"/>
<evidence type="ECO:0000256" key="4">
    <source>
        <dbReference type="ARBA" id="ARBA00013263"/>
    </source>
</evidence>
<evidence type="ECO:0000256" key="7">
    <source>
        <dbReference type="ARBA" id="ARBA00022741"/>
    </source>
</evidence>
<dbReference type="PANTHER" id="PTHR48095:SF2">
    <property type="entry name" value="BIOTIN CARBOXYLASE, CHLOROPLASTIC"/>
    <property type="match status" value="1"/>
</dbReference>
<dbReference type="PROSITE" id="PS50979">
    <property type="entry name" value="BC"/>
    <property type="match status" value="1"/>
</dbReference>
<organism evidence="16 17">
    <name type="scientific">Marinoscillum furvescens DSM 4134</name>
    <dbReference type="NCBI Taxonomy" id="1122208"/>
    <lineage>
        <taxon>Bacteria</taxon>
        <taxon>Pseudomonadati</taxon>
        <taxon>Bacteroidota</taxon>
        <taxon>Cytophagia</taxon>
        <taxon>Cytophagales</taxon>
        <taxon>Reichenbachiellaceae</taxon>
        <taxon>Marinoscillum</taxon>
    </lineage>
</organism>
<evidence type="ECO:0000256" key="9">
    <source>
        <dbReference type="ARBA" id="ARBA00022842"/>
    </source>
</evidence>
<dbReference type="NCBIfam" id="TIGR00514">
    <property type="entry name" value="accC"/>
    <property type="match status" value="1"/>
</dbReference>
<keyword evidence="7 12" id="KW-0547">Nucleotide-binding</keyword>
<evidence type="ECO:0000256" key="8">
    <source>
        <dbReference type="ARBA" id="ARBA00022840"/>
    </source>
</evidence>
<dbReference type="InterPro" id="IPR011761">
    <property type="entry name" value="ATP-grasp"/>
</dbReference>
<evidence type="ECO:0000259" key="14">
    <source>
        <dbReference type="PROSITE" id="PS50975"/>
    </source>
</evidence>
<dbReference type="PANTHER" id="PTHR48095">
    <property type="entry name" value="PYRUVATE CARBOXYLASE SUBUNIT A"/>
    <property type="match status" value="1"/>
</dbReference>
<dbReference type="FunFam" id="3.40.50.20:FF:000010">
    <property type="entry name" value="Propionyl-CoA carboxylase subunit alpha"/>
    <property type="match status" value="1"/>
</dbReference>
<comment type="catalytic activity">
    <reaction evidence="11 13">
        <text>N(6)-biotinyl-L-lysyl-[protein] + hydrogencarbonate + ATP = N(6)-carboxybiotinyl-L-lysyl-[protein] + ADP + phosphate + H(+)</text>
        <dbReference type="Rhea" id="RHEA:13501"/>
        <dbReference type="Rhea" id="RHEA-COMP:10505"/>
        <dbReference type="Rhea" id="RHEA-COMP:10506"/>
        <dbReference type="ChEBI" id="CHEBI:15378"/>
        <dbReference type="ChEBI" id="CHEBI:17544"/>
        <dbReference type="ChEBI" id="CHEBI:30616"/>
        <dbReference type="ChEBI" id="CHEBI:43474"/>
        <dbReference type="ChEBI" id="CHEBI:83144"/>
        <dbReference type="ChEBI" id="CHEBI:83145"/>
        <dbReference type="ChEBI" id="CHEBI:456216"/>
        <dbReference type="EC" id="6.3.4.14"/>
    </reaction>
</comment>
<dbReference type="InterPro" id="IPR011764">
    <property type="entry name" value="Biotin_carboxylation_dom"/>
</dbReference>